<accession>A0ABT5M8V2</accession>
<dbReference type="Proteomes" id="UP001214757">
    <property type="component" value="Unassembled WGS sequence"/>
</dbReference>
<keyword evidence="2" id="KW-1185">Reference proteome</keyword>
<organism evidence="1 2">
    <name type="scientific">Xenorhabdus aichiensis</name>
    <dbReference type="NCBI Taxonomy" id="3025874"/>
    <lineage>
        <taxon>Bacteria</taxon>
        <taxon>Pseudomonadati</taxon>
        <taxon>Pseudomonadota</taxon>
        <taxon>Gammaproteobacteria</taxon>
        <taxon>Enterobacterales</taxon>
        <taxon>Morganellaceae</taxon>
        <taxon>Xenorhabdus</taxon>
    </lineage>
</organism>
<name>A0ABT5M8V2_9GAMM</name>
<protein>
    <submittedName>
        <fullName evidence="1">Uncharacterized protein</fullName>
    </submittedName>
</protein>
<dbReference type="RefSeq" id="WP_273580859.1">
    <property type="nucleotide sequence ID" value="NZ_JAQRFO010000050.1"/>
</dbReference>
<sequence length="45" mass="5117">MPTYTVYTKIESNVPAEKLLYDLIIYRQDAAGNHHVLLDVAQAQL</sequence>
<dbReference type="EMBL" id="JAQRFO010000050">
    <property type="protein sequence ID" value="MDC9623395.1"/>
    <property type="molecule type" value="Genomic_DNA"/>
</dbReference>
<gene>
    <name evidence="1" type="ORF">PSI22_17555</name>
</gene>
<evidence type="ECO:0000313" key="1">
    <source>
        <dbReference type="EMBL" id="MDC9623395.1"/>
    </source>
</evidence>
<proteinExistence type="predicted"/>
<evidence type="ECO:0000313" key="2">
    <source>
        <dbReference type="Proteomes" id="UP001214757"/>
    </source>
</evidence>
<reference evidence="1 2" key="1">
    <citation type="submission" date="2023-02" db="EMBL/GenBank/DDBJ databases">
        <title>Entomopathogenic bacteria.</title>
        <authorList>
            <person name="Machado R.A."/>
        </authorList>
    </citation>
    <scope>NUCLEOTIDE SEQUENCE [LARGE SCALE GENOMIC DNA]</scope>
    <source>
        <strain evidence="1 2">XENO-7</strain>
    </source>
</reference>
<comment type="caution">
    <text evidence="1">The sequence shown here is derived from an EMBL/GenBank/DDBJ whole genome shotgun (WGS) entry which is preliminary data.</text>
</comment>